<dbReference type="AlphaFoldDB" id="A0A2A2IEG5"/>
<dbReference type="EMBL" id="NPOA01000004">
    <property type="protein sequence ID" value="PAV30411.1"/>
    <property type="molecule type" value="Genomic_DNA"/>
</dbReference>
<name>A0A2A2IEG5_9BACI</name>
<proteinExistence type="predicted"/>
<dbReference type="Proteomes" id="UP000218887">
    <property type="component" value="Unassembled WGS sequence"/>
</dbReference>
<reference evidence="1 2" key="1">
    <citation type="submission" date="2017-08" db="EMBL/GenBank/DDBJ databases">
        <title>Virgibacillus indicus sp. nov. and Virgibacillus profoundi sp. nov, two moderately halophilic bacteria isolated from marine sediment by using the Microfluidic Streak Plate.</title>
        <authorList>
            <person name="Xu B."/>
            <person name="Hu B."/>
            <person name="Wang J."/>
            <person name="Zhu Y."/>
            <person name="Huang L."/>
            <person name="Du W."/>
            <person name="Huang Y."/>
        </authorList>
    </citation>
    <scope>NUCLEOTIDE SEQUENCE [LARGE SCALE GENOMIC DNA]</scope>
    <source>
        <strain evidence="1 2">IO3-P3-H5</strain>
    </source>
</reference>
<keyword evidence="2" id="KW-1185">Reference proteome</keyword>
<dbReference type="RefSeq" id="WP_095655013.1">
    <property type="nucleotide sequence ID" value="NZ_NPOA01000004.1"/>
</dbReference>
<sequence>MSLRNTISKYFNNHSESKEEHWDPSLQTHYYKTTKDKGMQMLENFFKSSQAYDINSISKEHGEISVNVKKGKKAFIVATVIMVRPYQTAIDFSVTTESVLPFDFGYSFKLIQKLYTQINKELQLIEKTKTHR</sequence>
<comment type="caution">
    <text evidence="1">The sequence shown here is derived from an EMBL/GenBank/DDBJ whole genome shotgun (WGS) entry which is preliminary data.</text>
</comment>
<evidence type="ECO:0000313" key="1">
    <source>
        <dbReference type="EMBL" id="PAV30411.1"/>
    </source>
</evidence>
<evidence type="ECO:0000313" key="2">
    <source>
        <dbReference type="Proteomes" id="UP000218887"/>
    </source>
</evidence>
<dbReference type="OrthoDB" id="2353056at2"/>
<organism evidence="1 2">
    <name type="scientific">Virgibacillus profundi</name>
    <dbReference type="NCBI Taxonomy" id="2024555"/>
    <lineage>
        <taxon>Bacteria</taxon>
        <taxon>Bacillati</taxon>
        <taxon>Bacillota</taxon>
        <taxon>Bacilli</taxon>
        <taxon>Bacillales</taxon>
        <taxon>Bacillaceae</taxon>
        <taxon>Virgibacillus</taxon>
    </lineage>
</organism>
<gene>
    <name evidence="1" type="ORF">CIL05_08030</name>
</gene>
<accession>A0A2A2IEG5</accession>
<protein>
    <submittedName>
        <fullName evidence="1">Cytosolic protein</fullName>
    </submittedName>
</protein>